<feature type="compositionally biased region" description="Pro residues" evidence="10">
    <location>
        <begin position="749"/>
        <end position="760"/>
    </location>
</feature>
<evidence type="ECO:0000256" key="5">
    <source>
        <dbReference type="ARBA" id="ARBA00022771"/>
    </source>
</evidence>
<feature type="region of interest" description="Disordered" evidence="10">
    <location>
        <begin position="1384"/>
        <end position="1427"/>
    </location>
</feature>
<keyword evidence="9" id="KW-0539">Nucleus</keyword>
<dbReference type="GO" id="GO:0009887">
    <property type="term" value="P:animal organ morphogenesis"/>
    <property type="evidence" value="ECO:0000318"/>
    <property type="project" value="GO_Central"/>
</dbReference>
<keyword evidence="3" id="KW-0678">Repressor</keyword>
<dbReference type="PROSITE" id="PS51913">
    <property type="entry name" value="HTH_HARE"/>
    <property type="match status" value="1"/>
</dbReference>
<feature type="compositionally biased region" description="Low complexity" evidence="10">
    <location>
        <begin position="1395"/>
        <end position="1418"/>
    </location>
</feature>
<feature type="compositionally biased region" description="Acidic residues" evidence="10">
    <location>
        <begin position="1293"/>
        <end position="1303"/>
    </location>
</feature>
<dbReference type="InterPro" id="IPR026905">
    <property type="entry name" value="ASX-like_PHD"/>
</dbReference>
<feature type="compositionally biased region" description="Low complexity" evidence="10">
    <location>
        <begin position="366"/>
        <end position="379"/>
    </location>
</feature>
<dbReference type="GeneTree" id="ENSGT00520000055578"/>
<dbReference type="GlyGen" id="A0A8V0Y1R1">
    <property type="glycosylation" value="2 sites"/>
</dbReference>
<dbReference type="GO" id="GO:0005654">
    <property type="term" value="C:nucleoplasm"/>
    <property type="evidence" value="ECO:0007669"/>
    <property type="project" value="Ensembl"/>
</dbReference>
<evidence type="ECO:0000313" key="14">
    <source>
        <dbReference type="Proteomes" id="UP000000539"/>
    </source>
</evidence>
<feature type="region of interest" description="Disordered" evidence="10">
    <location>
        <begin position="1"/>
        <end position="29"/>
    </location>
</feature>
<feature type="compositionally biased region" description="Polar residues" evidence="10">
    <location>
        <begin position="1043"/>
        <end position="1068"/>
    </location>
</feature>
<reference evidence="13" key="3">
    <citation type="submission" date="2025-09" db="UniProtKB">
        <authorList>
            <consortium name="Ensembl"/>
        </authorList>
    </citation>
    <scope>IDENTIFICATION</scope>
    <source>
        <strain evidence="13">broiler</strain>
    </source>
</reference>
<feature type="domain" description="DEUBAD" evidence="12">
    <location>
        <begin position="418"/>
        <end position="527"/>
    </location>
</feature>
<name>A0A8V0Y1R1_CHICK</name>
<dbReference type="InterPro" id="IPR028020">
    <property type="entry name" value="ASX_DEUBAD_dom"/>
</dbReference>
<protein>
    <submittedName>
        <fullName evidence="13">Additional sex combs like 2, transcriptional regulator</fullName>
    </submittedName>
</protein>
<evidence type="ECO:0000256" key="1">
    <source>
        <dbReference type="ARBA" id="ARBA00004123"/>
    </source>
</evidence>
<evidence type="ECO:0000259" key="12">
    <source>
        <dbReference type="PROSITE" id="PS51916"/>
    </source>
</evidence>
<feature type="region of interest" description="Disordered" evidence="10">
    <location>
        <begin position="523"/>
        <end position="760"/>
    </location>
</feature>
<proteinExistence type="inferred from homology"/>
<organism evidence="13 14">
    <name type="scientific">Gallus gallus</name>
    <name type="common">Chicken</name>
    <dbReference type="NCBI Taxonomy" id="9031"/>
    <lineage>
        <taxon>Eukaryota</taxon>
        <taxon>Metazoa</taxon>
        <taxon>Chordata</taxon>
        <taxon>Craniata</taxon>
        <taxon>Vertebrata</taxon>
        <taxon>Euteleostomi</taxon>
        <taxon>Archelosauria</taxon>
        <taxon>Archosauria</taxon>
        <taxon>Dinosauria</taxon>
        <taxon>Saurischia</taxon>
        <taxon>Theropoda</taxon>
        <taxon>Coelurosauria</taxon>
        <taxon>Aves</taxon>
        <taxon>Neognathae</taxon>
        <taxon>Galloanserae</taxon>
        <taxon>Galliformes</taxon>
        <taxon>Phasianidae</taxon>
        <taxon>Phasianinae</taxon>
        <taxon>Gallus</taxon>
    </lineage>
</organism>
<feature type="compositionally biased region" description="Low complexity" evidence="10">
    <location>
        <begin position="241"/>
        <end position="259"/>
    </location>
</feature>
<gene>
    <name evidence="13" type="primary">ASXL2</name>
</gene>
<dbReference type="InterPro" id="IPR044867">
    <property type="entry name" value="DEUBAD_dom"/>
</dbReference>
<feature type="compositionally biased region" description="Gly residues" evidence="10">
    <location>
        <begin position="1"/>
        <end position="24"/>
    </location>
</feature>
<dbReference type="Ensembl" id="ENSGALT00010022399.1">
    <property type="protein sequence ID" value="ENSGALP00010012891.1"/>
    <property type="gene ID" value="ENSGALG00010009383.1"/>
</dbReference>
<feature type="region of interest" description="Disordered" evidence="10">
    <location>
        <begin position="1263"/>
        <end position="1337"/>
    </location>
</feature>
<dbReference type="FunCoup" id="A0A8V0Y1R1">
    <property type="interactions" value="2470"/>
</dbReference>
<dbReference type="PANTHER" id="PTHR13578:SF11">
    <property type="entry name" value="POLYCOMB GROUP PROTEIN ASXL2-RELATED"/>
    <property type="match status" value="1"/>
</dbReference>
<keyword evidence="7" id="KW-0805">Transcription regulation</keyword>
<dbReference type="Proteomes" id="UP000000539">
    <property type="component" value="Chromosome 3"/>
</dbReference>
<feature type="region of interest" description="Disordered" evidence="10">
    <location>
        <begin position="87"/>
        <end position="149"/>
    </location>
</feature>
<dbReference type="GO" id="GO:0045600">
    <property type="term" value="P:positive regulation of fat cell differentiation"/>
    <property type="evidence" value="ECO:0007669"/>
    <property type="project" value="Ensembl"/>
</dbReference>
<accession>A0A8V0Y1R1</accession>
<comment type="similarity">
    <text evidence="2">Belongs to the Asx family.</text>
</comment>
<feature type="compositionally biased region" description="Low complexity" evidence="10">
    <location>
        <begin position="844"/>
        <end position="855"/>
    </location>
</feature>
<feature type="region of interest" description="Disordered" evidence="10">
    <location>
        <begin position="229"/>
        <end position="401"/>
    </location>
</feature>
<feature type="compositionally biased region" description="Basic and acidic residues" evidence="10">
    <location>
        <begin position="642"/>
        <end position="659"/>
    </location>
</feature>
<evidence type="ECO:0000256" key="2">
    <source>
        <dbReference type="ARBA" id="ARBA00006391"/>
    </source>
</evidence>
<keyword evidence="14" id="KW-1185">Reference proteome</keyword>
<feature type="compositionally biased region" description="Polar residues" evidence="10">
    <location>
        <begin position="884"/>
        <end position="899"/>
    </location>
</feature>
<keyword evidence="5" id="KW-0863">Zinc-finger</keyword>
<feature type="compositionally biased region" description="Low complexity" evidence="10">
    <location>
        <begin position="1014"/>
        <end position="1028"/>
    </location>
</feature>
<sequence>MVATEGSGGGGEPEAVDGSGGGKLGEGRGPRVALCDGGGRGAAGGWWRRGAGQRACAAQRGVASLRRAPPPRAVGGVTRRGHMTVARCSGSQYGSGGGRGGCRGWERSPLRPPPLIAGRVEGKKKRKSRGFPPPNANDMREKGRRKKGRTWAEAARTVLEKYPNTPMSHKEILQVIQKEGLKEIRSGTSPLACLNAMLHTNSRGEEGIFYKVPGRMGVYTLKKDVPDGLKELSDGSEESSDAQSDSQSSENSSSSSSSDGCTNKDGRKSRWKRKVSSRLSQTSSPQTSCQSPSIQTGKVISSSQKHSKKALKQALKQQQQKQQQQQCRAGMPVSSNQHTLLKAVKAASASTPTKPAWIGKQSDGHSNSSQNSTFSSSASVKLDNSLPGLGKKPFQRSDRLHARQLKRTKCAEIDVETPDSILVNTNLRALINKHTFSVLPTECQQRLLLLLPEVDRQVGADGLMKLSGSALNNEFFTSAAQGWKERLSEGEFTPEMQLRIRQEIEKEKKVELWKEHFFESYYGQSSGLSPEESERLTANTSADDGEAEKPAAEQPKCMQVKEEITSPSESKAQVVQEAPAVKKGEERRVEERREEMQPKAAKPAEASVSPAGCAVKPSDPQIQERIQGEPIQENPQPAVSQKLEEERKHTASKEVKETVRAPVLAPSKPKSPEAGEAAAKVTSPVVAPPTPEKKPPVNEEMEVSVEGHKRKSESSEEALTTPEKKPRIAEKCQQQQPAFRSQTQSFPAAGPPVPRVPPLKIPVSRISPMPFPAGQVSPRVRFPASLISPARTGARTLADIKAKAQQVRAQRAAAAAAAAAASSGGAVPGPGPGGGPAGGGGTGNAATSGAGETGTRGNALELAGTGSGGSSRRFLPRCPGTHSPMETQEQPATPSLSRAQLQQTSILQSRSAAGNTGTNCSSPAVSAIEQISGIKQSPPNVAINQVSGSSCAGGCDKQEKAPSAPAGLGQACGASTVRDGTTCVTVSSADSNANITRVAPAALGGTSSDVPKGTSPSPLMPSLTPTSSEAQAGGAVVSAPSAPCSNTLSAAPSLKTHPSSSGALPKANSSIPANNPLVTQLLQGKSVPLEQILPKPLTKAEMKTVPLASNEEKGAAVPGVAGSGAGAEGGERQSALSPQQLGKIFCQSRPLPHIPRTFVLPAGKEPGADQHPEALSKTTQEQILQTLIKRVQRQNLLPVLQPSQVNVAHSGFQLENSSTSQRFVLGFMGRRTSKPAMSGHYLLNISTYGRGSESLRRGFSLNPETRSCLNSPAGGPKAECGECEEMPDHGSSSEEEDADNESTGDEHEHVSVKEEPQASQVAAPCEKEQVSHGANSSDYGILAKKGVKTEAAVSQQAAGSRENSQALDGTALARDFIQAAQEQTVHAVKGKTHSSPELFSSSTPSSDSAQPQLPQLSHPHPPKLGGDAAAAQLIGPSYSGTINVSTSPDVNQGSLMSGLSECNQLSSSMGNVMSFSVTVTTIPTSQAMNSGNHSQTIPVQAFAEDSSMEDSPSKCYCRLKAMIMCKGCGAFCHDDCIGPSKLCVSCLVVR</sequence>
<comment type="subcellular location">
    <subcellularLocation>
        <location evidence="1">Nucleus</location>
    </subcellularLocation>
</comment>
<evidence type="ECO:0000256" key="8">
    <source>
        <dbReference type="ARBA" id="ARBA00023163"/>
    </source>
</evidence>
<feature type="region of interest" description="Disordered" evidence="10">
    <location>
        <begin position="1108"/>
        <end position="1136"/>
    </location>
</feature>
<feature type="region of interest" description="Disordered" evidence="10">
    <location>
        <begin position="1002"/>
        <end position="1068"/>
    </location>
</feature>
<keyword evidence="6" id="KW-0862">Zinc</keyword>
<feature type="compositionally biased region" description="Basic and acidic residues" evidence="10">
    <location>
        <begin position="1304"/>
        <end position="1316"/>
    </location>
</feature>
<keyword evidence="8" id="KW-0804">Transcription</keyword>
<evidence type="ECO:0000256" key="6">
    <source>
        <dbReference type="ARBA" id="ARBA00022833"/>
    </source>
</evidence>
<feature type="compositionally biased region" description="Gly residues" evidence="10">
    <location>
        <begin position="93"/>
        <end position="103"/>
    </location>
</feature>
<dbReference type="GO" id="GO:0042975">
    <property type="term" value="F:peroxisome proliferator activated receptor binding"/>
    <property type="evidence" value="ECO:0000318"/>
    <property type="project" value="GO_Central"/>
</dbReference>
<dbReference type="InterPro" id="IPR024811">
    <property type="entry name" value="ASX/ASX-like"/>
</dbReference>
<keyword evidence="4" id="KW-0479">Metal-binding</keyword>
<feature type="compositionally biased region" description="Low complexity" evidence="10">
    <location>
        <begin position="312"/>
        <end position="326"/>
    </location>
</feature>
<feature type="compositionally biased region" description="Low complexity" evidence="10">
    <location>
        <begin position="277"/>
        <end position="304"/>
    </location>
</feature>
<reference evidence="13" key="2">
    <citation type="submission" date="2025-08" db="UniProtKB">
        <authorList>
            <consortium name="Ensembl"/>
        </authorList>
    </citation>
    <scope>IDENTIFICATION</scope>
    <source>
        <strain evidence="13">broiler</strain>
    </source>
</reference>
<dbReference type="GO" id="GO:0035517">
    <property type="term" value="C:PR-DUB complex"/>
    <property type="evidence" value="ECO:0000318"/>
    <property type="project" value="GO_Central"/>
</dbReference>
<feature type="region of interest" description="Disordered" evidence="10">
    <location>
        <begin position="822"/>
        <end position="899"/>
    </location>
</feature>
<dbReference type="PANTHER" id="PTHR13578">
    <property type="entry name" value="ADDITIONAL SEX COMBS LIKE PROTEIN ASXL"/>
    <property type="match status" value="1"/>
</dbReference>
<evidence type="ECO:0000259" key="11">
    <source>
        <dbReference type="PROSITE" id="PS51913"/>
    </source>
</evidence>
<dbReference type="Pfam" id="PF05066">
    <property type="entry name" value="HARE-HTH"/>
    <property type="match status" value="1"/>
</dbReference>
<feature type="compositionally biased region" description="Basic and acidic residues" evidence="10">
    <location>
        <begin position="580"/>
        <end position="597"/>
    </location>
</feature>
<dbReference type="PROSITE" id="PS51916">
    <property type="entry name" value="DEUBAD"/>
    <property type="match status" value="1"/>
</dbReference>
<dbReference type="GO" id="GO:0003677">
    <property type="term" value="F:DNA binding"/>
    <property type="evidence" value="ECO:0007669"/>
    <property type="project" value="InterPro"/>
</dbReference>
<feature type="compositionally biased region" description="Gly residues" evidence="10">
    <location>
        <begin position="826"/>
        <end position="843"/>
    </location>
</feature>
<dbReference type="InterPro" id="IPR007759">
    <property type="entry name" value="Asxl_HARE-HTH"/>
</dbReference>
<dbReference type="Pfam" id="PF13919">
    <property type="entry name" value="ASXH"/>
    <property type="match status" value="1"/>
</dbReference>
<dbReference type="GO" id="GO:0008270">
    <property type="term" value="F:zinc ion binding"/>
    <property type="evidence" value="ECO:0007669"/>
    <property type="project" value="UniProtKB-KW"/>
</dbReference>
<evidence type="ECO:0000256" key="7">
    <source>
        <dbReference type="ARBA" id="ARBA00023015"/>
    </source>
</evidence>
<dbReference type="OrthoDB" id="9348951at2759"/>
<evidence type="ECO:0000256" key="4">
    <source>
        <dbReference type="ARBA" id="ARBA00022723"/>
    </source>
</evidence>
<dbReference type="GO" id="GO:0035360">
    <property type="term" value="P:positive regulation of peroxisome proliferator activated receptor signaling pathway"/>
    <property type="evidence" value="ECO:0007669"/>
    <property type="project" value="Ensembl"/>
</dbReference>
<feature type="compositionally biased region" description="Polar residues" evidence="10">
    <location>
        <begin position="732"/>
        <end position="746"/>
    </location>
</feature>
<dbReference type="GO" id="GO:0003682">
    <property type="term" value="F:chromatin binding"/>
    <property type="evidence" value="ECO:0000318"/>
    <property type="project" value="GO_Central"/>
</dbReference>
<evidence type="ECO:0000256" key="3">
    <source>
        <dbReference type="ARBA" id="ARBA00022491"/>
    </source>
</evidence>
<evidence type="ECO:0000256" key="9">
    <source>
        <dbReference type="ARBA" id="ARBA00023242"/>
    </source>
</evidence>
<reference evidence="13" key="1">
    <citation type="submission" date="2020-11" db="EMBL/GenBank/DDBJ databases">
        <title>Gallus gallus (Chicken) genome, bGalGal1, GRCg7b, maternal haplotype autosomes + Z &amp; W.</title>
        <authorList>
            <person name="Warren W."/>
            <person name="Formenti G."/>
            <person name="Fedrigo O."/>
            <person name="Haase B."/>
            <person name="Mountcastle J."/>
            <person name="Balacco J."/>
            <person name="Tracey A."/>
            <person name="Schneider V."/>
            <person name="Okimoto R."/>
            <person name="Cheng H."/>
            <person name="Hawken R."/>
            <person name="Howe K."/>
            <person name="Jarvis E.D."/>
        </authorList>
    </citation>
    <scope>NUCLEOTIDE SEQUENCE [LARGE SCALE GENOMIC DNA]</scope>
    <source>
        <strain evidence="13">Broiler</strain>
    </source>
</reference>
<dbReference type="Pfam" id="PF13922">
    <property type="entry name" value="PHD_3"/>
    <property type="match status" value="1"/>
</dbReference>
<dbReference type="GO" id="GO:0045944">
    <property type="term" value="P:positive regulation of transcription by RNA polymerase II"/>
    <property type="evidence" value="ECO:0000318"/>
    <property type="project" value="GO_Central"/>
</dbReference>
<feature type="domain" description="HTH HARE-type" evidence="11">
    <location>
        <begin position="149"/>
        <end position="224"/>
    </location>
</feature>
<evidence type="ECO:0000256" key="10">
    <source>
        <dbReference type="SAM" id="MobiDB-lite"/>
    </source>
</evidence>
<evidence type="ECO:0000313" key="13">
    <source>
        <dbReference type="Ensembl" id="ENSGALP00010012891.1"/>
    </source>
</evidence>